<proteinExistence type="predicted"/>
<dbReference type="InterPro" id="IPR001128">
    <property type="entry name" value="Cyt_P450"/>
</dbReference>
<accession>A0A138ZXF6</accession>
<reference evidence="2 3" key="1">
    <citation type="journal article" date="2015" name="Genome Biol. Evol.">
        <title>Phylogenomic analyses indicate that early fungi evolved digesting cell walls of algal ancestors of land plants.</title>
        <authorList>
            <person name="Chang Y."/>
            <person name="Wang S."/>
            <person name="Sekimoto S."/>
            <person name="Aerts A.L."/>
            <person name="Choi C."/>
            <person name="Clum A."/>
            <person name="LaButti K.M."/>
            <person name="Lindquist E.A."/>
            <person name="Yee Ngan C."/>
            <person name="Ohm R.A."/>
            <person name="Salamov A.A."/>
            <person name="Grigoriev I.V."/>
            <person name="Spatafora J.W."/>
            <person name="Berbee M.L."/>
        </authorList>
    </citation>
    <scope>NUCLEOTIDE SEQUENCE [LARGE SCALE GENOMIC DNA]</scope>
    <source>
        <strain evidence="2 3">JEL478</strain>
    </source>
</reference>
<feature type="transmembrane region" description="Helical" evidence="1">
    <location>
        <begin position="20"/>
        <end position="40"/>
    </location>
</feature>
<sequence>MTQTFEKLRNVSSLQELAELVWPSSIATAFAVLVATWYIVSLFNTFIASGLKAIPGSFSELAIPKYNTYKQLTVGLRGRITSAHEKHGSIVRVAPDRISIADPDILQELLKVTDIPKHKGTYQAWMDVNQGDKGMFDNVDMTNVARTMLNAGSETTANTMAWTTYLLVTHPTVFEK</sequence>
<evidence type="ECO:0008006" key="4">
    <source>
        <dbReference type="Google" id="ProtNLM"/>
    </source>
</evidence>
<dbReference type="AlphaFoldDB" id="A0A138ZXF6"/>
<dbReference type="Gene3D" id="1.10.630.10">
    <property type="entry name" value="Cytochrome P450"/>
    <property type="match status" value="1"/>
</dbReference>
<keyword evidence="1" id="KW-1133">Transmembrane helix</keyword>
<name>A0A138ZXF6_GONPJ</name>
<evidence type="ECO:0000256" key="1">
    <source>
        <dbReference type="SAM" id="Phobius"/>
    </source>
</evidence>
<dbReference type="GO" id="GO:0016705">
    <property type="term" value="F:oxidoreductase activity, acting on paired donors, with incorporation or reduction of molecular oxygen"/>
    <property type="evidence" value="ECO:0007669"/>
    <property type="project" value="InterPro"/>
</dbReference>
<keyword evidence="1" id="KW-0812">Transmembrane</keyword>
<dbReference type="GO" id="GO:0005506">
    <property type="term" value="F:iron ion binding"/>
    <property type="evidence" value="ECO:0007669"/>
    <property type="project" value="InterPro"/>
</dbReference>
<organism evidence="2 3">
    <name type="scientific">Gonapodya prolifera (strain JEL478)</name>
    <name type="common">Monoblepharis prolifera</name>
    <dbReference type="NCBI Taxonomy" id="1344416"/>
    <lineage>
        <taxon>Eukaryota</taxon>
        <taxon>Fungi</taxon>
        <taxon>Fungi incertae sedis</taxon>
        <taxon>Chytridiomycota</taxon>
        <taxon>Chytridiomycota incertae sedis</taxon>
        <taxon>Monoblepharidomycetes</taxon>
        <taxon>Monoblepharidales</taxon>
        <taxon>Gonapodyaceae</taxon>
        <taxon>Gonapodya</taxon>
    </lineage>
</organism>
<evidence type="ECO:0000313" key="2">
    <source>
        <dbReference type="EMBL" id="KXS09169.1"/>
    </source>
</evidence>
<dbReference type="OrthoDB" id="1470350at2759"/>
<dbReference type="GO" id="GO:0020037">
    <property type="term" value="F:heme binding"/>
    <property type="evidence" value="ECO:0007669"/>
    <property type="project" value="InterPro"/>
</dbReference>
<dbReference type="SUPFAM" id="SSF48264">
    <property type="entry name" value="Cytochrome P450"/>
    <property type="match status" value="1"/>
</dbReference>
<keyword evidence="3" id="KW-1185">Reference proteome</keyword>
<dbReference type="Proteomes" id="UP000070544">
    <property type="component" value="Unassembled WGS sequence"/>
</dbReference>
<keyword evidence="1" id="KW-0472">Membrane</keyword>
<dbReference type="Pfam" id="PF00067">
    <property type="entry name" value="p450"/>
    <property type="match status" value="1"/>
</dbReference>
<dbReference type="EMBL" id="KQ965883">
    <property type="protein sequence ID" value="KXS09169.1"/>
    <property type="molecule type" value="Genomic_DNA"/>
</dbReference>
<evidence type="ECO:0000313" key="3">
    <source>
        <dbReference type="Proteomes" id="UP000070544"/>
    </source>
</evidence>
<gene>
    <name evidence="2" type="ORF">M427DRAFT_39421</name>
</gene>
<protein>
    <recommendedName>
        <fullName evidence="4">Cytochrome P450</fullName>
    </recommendedName>
</protein>
<dbReference type="GO" id="GO:0004497">
    <property type="term" value="F:monooxygenase activity"/>
    <property type="evidence" value="ECO:0007669"/>
    <property type="project" value="InterPro"/>
</dbReference>
<dbReference type="InterPro" id="IPR036396">
    <property type="entry name" value="Cyt_P450_sf"/>
</dbReference>